<sequence>MSATWTTPHDIAAKVRRRWDDGSLLRVHANGDPFEPIEVPLRGPTPSQVGDDVAAAREWVAALDAGRHDDSRYALQWQPIGGRRIGRNRLPVRAVVSSIEQVWALLGVTTMVRRFDDLLALAERHPQVREWIVGHPHRALELASEIPQLIAAFGWLDSHRQSQRYLREISAPGVDTKFAERHRTVLAAMLGVSSTATGFLADLGLRCKPALVRLRPSPALGFPGATLTELAVRSEELAQLTVAPHVAVIVENEISYLSVAVPEGGMVFWGKGFEVERIGRLRWLAEADVLYWGDIDTHGFAILDRLRARLPRARSVLMDRDTLLAHRDRWVTEENPAKSALTRLTPDEYDLYSELVADGLGERVRLEQERIDWQWVQQRLPAARPGRM</sequence>
<dbReference type="EMBL" id="VMQU01000049">
    <property type="protein sequence ID" value="TVS88704.1"/>
    <property type="molecule type" value="Genomic_DNA"/>
</dbReference>
<dbReference type="Proteomes" id="UP000320513">
    <property type="component" value="Unassembled WGS sequence"/>
</dbReference>
<name>A0A557XRX8_9MYCO</name>
<dbReference type="InterPro" id="IPR024534">
    <property type="entry name" value="JetD_C"/>
</dbReference>
<dbReference type="InterPro" id="IPR014544">
    <property type="entry name" value="UCP028408"/>
</dbReference>
<feature type="domain" description="DUF3322" evidence="2">
    <location>
        <begin position="8"/>
        <end position="190"/>
    </location>
</feature>
<dbReference type="PIRSF" id="PIRSF028408">
    <property type="entry name" value="UCP028408"/>
    <property type="match status" value="1"/>
</dbReference>
<protein>
    <recommendedName>
        <fullName evidence="5">DUF3322 and DUF2220 domain-containing protein</fullName>
    </recommendedName>
</protein>
<evidence type="ECO:0000313" key="3">
    <source>
        <dbReference type="EMBL" id="TVS88704.1"/>
    </source>
</evidence>
<gene>
    <name evidence="3" type="ORF">FPZ47_13370</name>
</gene>
<feature type="domain" description="Wadjet protein JetD C-terminal" evidence="1">
    <location>
        <begin position="204"/>
        <end position="380"/>
    </location>
</feature>
<dbReference type="AlphaFoldDB" id="A0A557XRX8"/>
<organism evidence="3 4">
    <name type="scientific">Mycobacterium helveticum</name>
    <dbReference type="NCBI Taxonomy" id="2592811"/>
    <lineage>
        <taxon>Bacteria</taxon>
        <taxon>Bacillati</taxon>
        <taxon>Actinomycetota</taxon>
        <taxon>Actinomycetes</taxon>
        <taxon>Mycobacteriales</taxon>
        <taxon>Mycobacteriaceae</taxon>
        <taxon>Mycobacterium</taxon>
    </lineage>
</organism>
<evidence type="ECO:0000259" key="2">
    <source>
        <dbReference type="Pfam" id="PF11795"/>
    </source>
</evidence>
<keyword evidence="4" id="KW-1185">Reference proteome</keyword>
<dbReference type="InterPro" id="IPR024537">
    <property type="entry name" value="DUF3322"/>
</dbReference>
<dbReference type="RefSeq" id="WP_144951961.1">
    <property type="nucleotide sequence ID" value="NZ_VMQU01000049.1"/>
</dbReference>
<dbReference type="OrthoDB" id="322908at2"/>
<evidence type="ECO:0008006" key="5">
    <source>
        <dbReference type="Google" id="ProtNLM"/>
    </source>
</evidence>
<dbReference type="Pfam" id="PF09983">
    <property type="entry name" value="JetD_C"/>
    <property type="match status" value="1"/>
</dbReference>
<comment type="caution">
    <text evidence="3">The sequence shown here is derived from an EMBL/GenBank/DDBJ whole genome shotgun (WGS) entry which is preliminary data.</text>
</comment>
<reference evidence="3 4" key="1">
    <citation type="submission" date="2019-07" db="EMBL/GenBank/DDBJ databases">
        <title>New Mycobacterium species.</title>
        <authorList>
            <person name="Tortoli E."/>
            <person name="Ghielmetti G."/>
            <person name="Friedel U."/>
            <person name="Trovato A."/>
        </authorList>
    </citation>
    <scope>NUCLEOTIDE SEQUENCE [LARGE SCALE GENOMIC DNA]</scope>
    <source>
        <strain evidence="3 4">16-83</strain>
    </source>
</reference>
<evidence type="ECO:0000259" key="1">
    <source>
        <dbReference type="Pfam" id="PF09983"/>
    </source>
</evidence>
<dbReference type="Pfam" id="PF11795">
    <property type="entry name" value="DUF3322"/>
    <property type="match status" value="1"/>
</dbReference>
<accession>A0A557XRX8</accession>
<evidence type="ECO:0000313" key="4">
    <source>
        <dbReference type="Proteomes" id="UP000320513"/>
    </source>
</evidence>
<proteinExistence type="predicted"/>